<keyword evidence="3" id="KW-1185">Reference proteome</keyword>
<dbReference type="AlphaFoldDB" id="A0AAV5DMV1"/>
<dbReference type="Proteomes" id="UP001054889">
    <property type="component" value="Unassembled WGS sequence"/>
</dbReference>
<reference evidence="2" key="1">
    <citation type="journal article" date="2018" name="DNA Res.">
        <title>Multiple hybrid de novo genome assembly of finger millet, an orphan allotetraploid crop.</title>
        <authorList>
            <person name="Hatakeyama M."/>
            <person name="Aluri S."/>
            <person name="Balachadran M.T."/>
            <person name="Sivarajan S.R."/>
            <person name="Patrignani A."/>
            <person name="Gruter S."/>
            <person name="Poveda L."/>
            <person name="Shimizu-Inatsugi R."/>
            <person name="Baeten J."/>
            <person name="Francoijs K.J."/>
            <person name="Nataraja K.N."/>
            <person name="Reddy Y.A.N."/>
            <person name="Phadnis S."/>
            <person name="Ravikumar R.L."/>
            <person name="Schlapbach R."/>
            <person name="Sreeman S.M."/>
            <person name="Shimizu K.K."/>
        </authorList>
    </citation>
    <scope>NUCLEOTIDE SEQUENCE</scope>
</reference>
<dbReference type="PANTHER" id="PTHR34558:SF17">
    <property type="entry name" value="OS07G0549100 PROTEIN"/>
    <property type="match status" value="1"/>
</dbReference>
<organism evidence="2 3">
    <name type="scientific">Eleusine coracana subsp. coracana</name>
    <dbReference type="NCBI Taxonomy" id="191504"/>
    <lineage>
        <taxon>Eukaryota</taxon>
        <taxon>Viridiplantae</taxon>
        <taxon>Streptophyta</taxon>
        <taxon>Embryophyta</taxon>
        <taxon>Tracheophyta</taxon>
        <taxon>Spermatophyta</taxon>
        <taxon>Magnoliopsida</taxon>
        <taxon>Liliopsida</taxon>
        <taxon>Poales</taxon>
        <taxon>Poaceae</taxon>
        <taxon>PACMAD clade</taxon>
        <taxon>Chloridoideae</taxon>
        <taxon>Cynodonteae</taxon>
        <taxon>Eleusininae</taxon>
        <taxon>Eleusine</taxon>
    </lineage>
</organism>
<feature type="transmembrane region" description="Helical" evidence="1">
    <location>
        <begin position="126"/>
        <end position="145"/>
    </location>
</feature>
<proteinExistence type="predicted"/>
<gene>
    <name evidence="2" type="primary">ga29636</name>
    <name evidence="2" type="ORF">PR202_ga29636</name>
</gene>
<name>A0AAV5DMV1_ELECO</name>
<accession>A0AAV5DMV1</accession>
<keyword evidence="1" id="KW-0812">Transmembrane</keyword>
<comment type="caution">
    <text evidence="2">The sequence shown here is derived from an EMBL/GenBank/DDBJ whole genome shotgun (WGS) entry which is preliminary data.</text>
</comment>
<evidence type="ECO:0008006" key="4">
    <source>
        <dbReference type="Google" id="ProtNLM"/>
    </source>
</evidence>
<keyword evidence="1" id="KW-1133">Transmembrane helix</keyword>
<dbReference type="EMBL" id="BQKI01000018">
    <property type="protein sequence ID" value="GJN11442.1"/>
    <property type="molecule type" value="Genomic_DNA"/>
</dbReference>
<dbReference type="PANTHER" id="PTHR34558">
    <property type="entry name" value="EXPRESSED PROTEIN"/>
    <property type="match status" value="1"/>
</dbReference>
<keyword evidence="1" id="KW-0472">Membrane</keyword>
<evidence type="ECO:0000313" key="3">
    <source>
        <dbReference type="Proteomes" id="UP001054889"/>
    </source>
</evidence>
<evidence type="ECO:0000313" key="2">
    <source>
        <dbReference type="EMBL" id="GJN11442.1"/>
    </source>
</evidence>
<evidence type="ECO:0000256" key="1">
    <source>
        <dbReference type="SAM" id="Phobius"/>
    </source>
</evidence>
<sequence length="159" mass="17205">MGHGLLYPSPSQSTCEKARLFCCIAARSDPTHIRSFHLFLTQDLRMPRLFLFCLVSSQIAVNTVMARPFPVLSFDGGAIRSIAEAPSASGALHVHSLLEHKFAGSPLGSHHGSHSPFDRHFAGGKIIVGGLAAAIIVAVFCYIRITRTKKQAQVIEPKS</sequence>
<protein>
    <recommendedName>
        <fullName evidence="4">Transmembrane protein</fullName>
    </recommendedName>
</protein>
<reference evidence="2" key="2">
    <citation type="submission" date="2021-12" db="EMBL/GenBank/DDBJ databases">
        <title>Resequencing data analysis of finger millet.</title>
        <authorList>
            <person name="Hatakeyama M."/>
            <person name="Aluri S."/>
            <person name="Balachadran M.T."/>
            <person name="Sivarajan S.R."/>
            <person name="Poveda L."/>
            <person name="Shimizu-Inatsugi R."/>
            <person name="Schlapbach R."/>
            <person name="Sreeman S.M."/>
            <person name="Shimizu K.K."/>
        </authorList>
    </citation>
    <scope>NUCLEOTIDE SEQUENCE</scope>
</reference>